<evidence type="ECO:0000313" key="2">
    <source>
        <dbReference type="Proteomes" id="UP000245370"/>
    </source>
</evidence>
<dbReference type="RefSeq" id="WP_109359320.1">
    <property type="nucleotide sequence ID" value="NZ_QFRJ01000005.1"/>
</dbReference>
<dbReference type="Proteomes" id="UP000245370">
    <property type="component" value="Unassembled WGS sequence"/>
</dbReference>
<reference evidence="1 2" key="2">
    <citation type="submission" date="2018-05" db="EMBL/GenBank/DDBJ databases">
        <authorList>
            <person name="Lanie J.A."/>
            <person name="Ng W.-L."/>
            <person name="Kazmierczak K.M."/>
            <person name="Andrzejewski T.M."/>
            <person name="Davidsen T.M."/>
            <person name="Wayne K.J."/>
            <person name="Tettelin H."/>
            <person name="Glass J.I."/>
            <person name="Rusch D."/>
            <person name="Podicherti R."/>
            <person name="Tsui H.-C.T."/>
            <person name="Winkler M.E."/>
        </authorList>
    </citation>
    <scope>NUCLEOTIDE SEQUENCE [LARGE SCALE GENOMIC DNA]</scope>
    <source>
        <strain evidence="1 2">C305</strain>
    </source>
</reference>
<protein>
    <recommendedName>
        <fullName evidence="3">Lipocalin-like domain-containing protein</fullName>
    </recommendedName>
</protein>
<dbReference type="PROSITE" id="PS51257">
    <property type="entry name" value="PROKAR_LIPOPROTEIN"/>
    <property type="match status" value="1"/>
</dbReference>
<reference evidence="1 2" key="1">
    <citation type="submission" date="2018-05" db="EMBL/GenBank/DDBJ databases">
        <title>Brumimicrobium oceani sp. nov., isolated from coastal sediment.</title>
        <authorList>
            <person name="Kou Y."/>
        </authorList>
    </citation>
    <scope>NUCLEOTIDE SEQUENCE [LARGE SCALE GENOMIC DNA]</scope>
    <source>
        <strain evidence="1 2">C305</strain>
    </source>
</reference>
<name>A0A2U2XCU5_9FLAO</name>
<dbReference type="OrthoDB" id="1467271at2"/>
<keyword evidence="2" id="KW-1185">Reference proteome</keyword>
<evidence type="ECO:0008006" key="3">
    <source>
        <dbReference type="Google" id="ProtNLM"/>
    </source>
</evidence>
<organism evidence="1 2">
    <name type="scientific">Brumimicrobium oceani</name>
    <dbReference type="NCBI Taxonomy" id="2100725"/>
    <lineage>
        <taxon>Bacteria</taxon>
        <taxon>Pseudomonadati</taxon>
        <taxon>Bacteroidota</taxon>
        <taxon>Flavobacteriia</taxon>
        <taxon>Flavobacteriales</taxon>
        <taxon>Crocinitomicaceae</taxon>
        <taxon>Brumimicrobium</taxon>
    </lineage>
</organism>
<dbReference type="EMBL" id="QFRJ01000005">
    <property type="protein sequence ID" value="PWH85615.1"/>
    <property type="molecule type" value="Genomic_DNA"/>
</dbReference>
<accession>A0A2U2XCU5</accession>
<evidence type="ECO:0000313" key="1">
    <source>
        <dbReference type="EMBL" id="PWH85615.1"/>
    </source>
</evidence>
<gene>
    <name evidence="1" type="ORF">DIT68_08230</name>
</gene>
<sequence>MKKLTLLLFATVFFLASCDKNKRASKRLMKAGTWEVVELSVDGQNISPLPVWEINDCDIYETLCTATWNLEGKQSQFYWQFNEKAELFTISRIVAPEDCEDFYTEEVEQQTYKFSGDYEVKERKRKSMIFESSKTLGFDGERVVIRVEKKE</sequence>
<comment type="caution">
    <text evidence="1">The sequence shown here is derived from an EMBL/GenBank/DDBJ whole genome shotgun (WGS) entry which is preliminary data.</text>
</comment>
<proteinExistence type="predicted"/>
<dbReference type="AlphaFoldDB" id="A0A2U2XCU5"/>